<dbReference type="OrthoDB" id="6763at2157"/>
<evidence type="ECO:0000313" key="2">
    <source>
        <dbReference type="Proteomes" id="UP000008138"/>
    </source>
</evidence>
<dbReference type="eggNOG" id="arCOG03115">
    <property type="taxonomic scope" value="Archaea"/>
</dbReference>
<dbReference type="EMBL" id="CP002590">
    <property type="protein sequence ID" value="AEA11928.1"/>
    <property type="molecule type" value="Genomic_DNA"/>
</dbReference>
<dbReference type="KEGG" id="tuz:TUZN_0432"/>
<organism evidence="1 2">
    <name type="scientific">Thermoproteus uzoniensis (strain 768-20)</name>
    <dbReference type="NCBI Taxonomy" id="999630"/>
    <lineage>
        <taxon>Archaea</taxon>
        <taxon>Thermoproteota</taxon>
        <taxon>Thermoprotei</taxon>
        <taxon>Thermoproteales</taxon>
        <taxon>Thermoproteaceae</taxon>
        <taxon>Thermoproteus</taxon>
    </lineage>
</organism>
<reference key="2">
    <citation type="submission" date="2011-03" db="EMBL/GenBank/DDBJ databases">
        <title>Complete genome sequence of the thermoacidophilic crenarchaeon Thermoproteus uzoniensis 768-20.</title>
        <authorList>
            <person name="Mardanov A.V."/>
            <person name="Gumerov V.M."/>
            <person name="Beletsky A.V."/>
            <person name="Prokofeva M.I."/>
            <person name="Bonch-Osmolovskaya E.A."/>
            <person name="Ravin N.V."/>
            <person name="Skryabin K.G."/>
        </authorList>
    </citation>
    <scope>NUCLEOTIDE SEQUENCE</scope>
    <source>
        <strain>768-20</strain>
    </source>
</reference>
<name>F2L369_THEU7</name>
<dbReference type="GeneID" id="10359977"/>
<accession>F2L369</accession>
<evidence type="ECO:0008006" key="3">
    <source>
        <dbReference type="Google" id="ProtNLM"/>
    </source>
</evidence>
<sequence length="145" mass="15979">MRKWAWALVALAIALIAISLAAPHNAARSDDPFSRTVVVLLDGTPYTVYLADTPAKWTRGYMNSTSYDPRGVGAVGMLFLFGKNSTWCFWMHDTYIPLRIVWVEGVKVTGQIVAQPLNDTPICGYGDKALELNPEIPPPETVVVK</sequence>
<gene>
    <name evidence="1" type="ordered locus">TUZN_0432</name>
</gene>
<dbReference type="PANTHER" id="PTHR37953:SF1">
    <property type="entry name" value="UPF0127 PROTEIN MJ1496"/>
    <property type="match status" value="1"/>
</dbReference>
<protein>
    <recommendedName>
        <fullName evidence="3">DUF192 domain-containing protein</fullName>
    </recommendedName>
</protein>
<dbReference type="Proteomes" id="UP000008138">
    <property type="component" value="Chromosome"/>
</dbReference>
<evidence type="ECO:0000313" key="1">
    <source>
        <dbReference type="EMBL" id="AEA11928.1"/>
    </source>
</evidence>
<dbReference type="Gene3D" id="2.60.120.1140">
    <property type="entry name" value="Protein of unknown function DUF192"/>
    <property type="match status" value="1"/>
</dbReference>
<dbReference type="Pfam" id="PF02643">
    <property type="entry name" value="DUF192"/>
    <property type="match status" value="1"/>
</dbReference>
<reference evidence="1 2" key="1">
    <citation type="journal article" date="2011" name="J. Bacteriol.">
        <title>Complete genome sequence of the thermoacidophilic crenarchaeon Thermoproteus uzoniensis 768-20.</title>
        <authorList>
            <person name="Mardanov A.V."/>
            <person name="Gumerov V.M."/>
            <person name="Beletsky A.V."/>
            <person name="Prokofeva M.I."/>
            <person name="Bonch-Osmolovskaya E.A."/>
            <person name="Ravin N.V."/>
            <person name="Skryabin K.G."/>
        </authorList>
    </citation>
    <scope>NUCLEOTIDE SEQUENCE [LARGE SCALE GENOMIC DNA]</scope>
    <source>
        <strain evidence="1 2">768-20</strain>
    </source>
</reference>
<dbReference type="PANTHER" id="PTHR37953">
    <property type="entry name" value="UPF0127 PROTEIN MJ1496"/>
    <property type="match status" value="1"/>
</dbReference>
<keyword evidence="2" id="KW-1185">Reference proteome</keyword>
<proteinExistence type="predicted"/>
<dbReference type="RefSeq" id="WP_013679264.1">
    <property type="nucleotide sequence ID" value="NC_015315.1"/>
</dbReference>
<dbReference type="STRING" id="999630.TUZN_0432"/>
<dbReference type="InterPro" id="IPR038695">
    <property type="entry name" value="Saro_0823-like_sf"/>
</dbReference>
<dbReference type="InterPro" id="IPR003795">
    <property type="entry name" value="DUF192"/>
</dbReference>
<dbReference type="HOGENOM" id="CLU_1870818_0_0_2"/>
<dbReference type="AlphaFoldDB" id="F2L369"/>